<proteinExistence type="predicted"/>
<dbReference type="InterPro" id="IPR055385">
    <property type="entry name" value="GpJ_HDII-ins2"/>
</dbReference>
<protein>
    <submittedName>
        <fullName evidence="2">Putative tail protein</fullName>
    </submittedName>
</protein>
<evidence type="ECO:0000313" key="2">
    <source>
        <dbReference type="EMBL" id="QJB01383.1"/>
    </source>
</evidence>
<reference evidence="2" key="1">
    <citation type="submission" date="2020-03" db="EMBL/GenBank/DDBJ databases">
        <title>The deep terrestrial virosphere.</title>
        <authorList>
            <person name="Holmfeldt K."/>
            <person name="Nilsson E."/>
            <person name="Simone D."/>
            <person name="Lopez-Fernandez M."/>
            <person name="Wu X."/>
            <person name="de Brujin I."/>
            <person name="Lundin D."/>
            <person name="Andersson A."/>
            <person name="Bertilsson S."/>
            <person name="Dopson M."/>
        </authorList>
    </citation>
    <scope>NUCLEOTIDE SEQUENCE</scope>
    <source>
        <strain evidence="2">MM171A00110</strain>
    </source>
</reference>
<accession>A0A6M3M6J7</accession>
<sequence>MIEIYANKLDQDVLREYRVNTPTTLEQWLTGNVKGYERREVPPMSIAVNGCLSNPSDWAETNFGPDDHVQIWIEPKGTDPVSITIAAIKGIQAVMKLITPRVKLPKTGNPTQGSSLSGANAKANQVRYGDPVRELFGEDEIFPDYIVEPRRKFKGPKDEWQYMMLCVTRGECEILPSDIKIGNTPIIALGSNATYRVYGPGEDVSAEPAAQWWYQATEVGVTATGTSGLDLKTTTTVPQAPSAQAFQFNNRLITIPTGAGSFPAGWAIGMIIRIEVMYQYTVTAGGGVGGRDLVTGPLEQLGAFPGMQIEVVGANAGRYLVNSYTAPAGGNPAQMTLNTTSGAPVSGLQSGVGWASIGYTGLRYRITAASTSQISVERLTSAGLTDGAWPGFSFIESNSAVLVLDNSNLEGDWSGPYALCPPAEKTTKISFTVMFPSGLAGVTQKGVIVPWSVTYEFQYRDMAAAGAWSSYVETITQSTLDQIGFTRELTIGAAIRPEGRMRRIGAKSTETNIQDNIQWYDARTLLPSPTSYPGWTTIAVSAAGGGKLSSQSENKVSVVATRKLPVLVDGAWTPDNRVTRDIAPVYNYIARAPGYDAADIDFEELATFDSICKLRGDKFDLSVESFMTVKEGLNTALAAGFAEFTISRGRLRPVRDQKRDGFDSEYFPAGTQGYSAQNLIGPLKISFKSPDPAMDHDGVDVEYKDRFTRQTETVKCRLPGQQGIKAEKVKAIGIGDRNRAYRLGMRRASEARYRRWSYSFETELDGNNSDYLGLAGVSDDTPGRGQSALMLGFTPVAGGVILESSEPFIWIEGISHTVGIRRLDGTLSGPWVATRVNEYQLSIPSIDFVPDTSWNREPPHLLFGPVSRECHRVLVSKVSPKGSESVSVQGFNYDERVYLYDDSSAPV</sequence>
<organism evidence="2">
    <name type="scientific">viral metagenome</name>
    <dbReference type="NCBI Taxonomy" id="1070528"/>
    <lineage>
        <taxon>unclassified sequences</taxon>
        <taxon>metagenomes</taxon>
        <taxon>organismal metagenomes</taxon>
    </lineage>
</organism>
<name>A0A6M3M6J7_9ZZZZ</name>
<feature type="domain" description="Tip attachment protein J HDII-ins2" evidence="1">
    <location>
        <begin position="425"/>
        <end position="523"/>
    </location>
</feature>
<dbReference type="Pfam" id="PF24801">
    <property type="entry name" value="FNIII-A_GpJ"/>
    <property type="match status" value="1"/>
</dbReference>
<dbReference type="AlphaFoldDB" id="A0A6M3M6J7"/>
<gene>
    <name evidence="2" type="ORF">MM171A00110_0043</name>
</gene>
<evidence type="ECO:0000259" key="1">
    <source>
        <dbReference type="Pfam" id="PF24801"/>
    </source>
</evidence>
<dbReference type="EMBL" id="MT143708">
    <property type="protein sequence ID" value="QJB01383.1"/>
    <property type="molecule type" value="Genomic_DNA"/>
</dbReference>
<dbReference type="NCBIfam" id="NF040662">
    <property type="entry name" value="attach_TipJ_rel"/>
    <property type="match status" value="1"/>
</dbReference>